<dbReference type="InterPro" id="IPR044004">
    <property type="entry name" value="TSP1_spondin_dom"/>
</dbReference>
<dbReference type="GO" id="GO:0031012">
    <property type="term" value="C:extracellular matrix"/>
    <property type="evidence" value="ECO:0007669"/>
    <property type="project" value="TreeGrafter"/>
</dbReference>
<dbReference type="GO" id="GO:0007155">
    <property type="term" value="P:cell adhesion"/>
    <property type="evidence" value="ECO:0007669"/>
    <property type="project" value="TreeGrafter"/>
</dbReference>
<evidence type="ECO:0000256" key="1">
    <source>
        <dbReference type="ARBA" id="ARBA00022729"/>
    </source>
</evidence>
<dbReference type="Pfam" id="PF19028">
    <property type="entry name" value="TSP1_spondin"/>
    <property type="match status" value="1"/>
</dbReference>
<dbReference type="Pfam" id="PF00090">
    <property type="entry name" value="TSP_1"/>
    <property type="match status" value="1"/>
</dbReference>
<gene>
    <name evidence="5" type="ORF">g.2782</name>
</gene>
<dbReference type="EMBL" id="GEDC01003488">
    <property type="protein sequence ID" value="JAS33810.1"/>
    <property type="molecule type" value="Transcribed_RNA"/>
</dbReference>
<dbReference type="InterPro" id="IPR051418">
    <property type="entry name" value="Spondin/Thrombospondin_T1"/>
</dbReference>
<accession>A0A1B6E796</accession>
<dbReference type="PANTHER" id="PTHR11311">
    <property type="entry name" value="SPONDIN"/>
    <property type="match status" value="1"/>
</dbReference>
<keyword evidence="1" id="KW-0732">Signal</keyword>
<keyword evidence="3" id="KW-0325">Glycoprotein</keyword>
<evidence type="ECO:0000256" key="3">
    <source>
        <dbReference type="ARBA" id="ARBA00023180"/>
    </source>
</evidence>
<reference evidence="5" key="1">
    <citation type="submission" date="2015-12" db="EMBL/GenBank/DDBJ databases">
        <title>De novo transcriptome assembly of four potential Pierce s Disease insect vectors from Arizona vineyards.</title>
        <authorList>
            <person name="Tassone E.E."/>
        </authorList>
    </citation>
    <scope>NUCLEOTIDE SEQUENCE</scope>
</reference>
<organism evidence="5">
    <name type="scientific">Clastoptera arizonana</name>
    <name type="common">Arizona spittle bug</name>
    <dbReference type="NCBI Taxonomy" id="38151"/>
    <lineage>
        <taxon>Eukaryota</taxon>
        <taxon>Metazoa</taxon>
        <taxon>Ecdysozoa</taxon>
        <taxon>Arthropoda</taxon>
        <taxon>Hexapoda</taxon>
        <taxon>Insecta</taxon>
        <taxon>Pterygota</taxon>
        <taxon>Neoptera</taxon>
        <taxon>Paraneoptera</taxon>
        <taxon>Hemiptera</taxon>
        <taxon>Auchenorrhyncha</taxon>
        <taxon>Cercopoidea</taxon>
        <taxon>Clastopteridae</taxon>
        <taxon>Clastoptera</taxon>
    </lineage>
</organism>
<dbReference type="SMART" id="SM00209">
    <property type="entry name" value="TSP1"/>
    <property type="match status" value="2"/>
</dbReference>
<dbReference type="PANTHER" id="PTHR11311:SF16">
    <property type="entry name" value="SPONDIN-1"/>
    <property type="match status" value="1"/>
</dbReference>
<dbReference type="InterPro" id="IPR036383">
    <property type="entry name" value="TSP1_rpt_sf"/>
</dbReference>
<name>A0A1B6E796_9HEMI</name>
<dbReference type="Gene3D" id="2.20.100.10">
    <property type="entry name" value="Thrombospondin type-1 (TSP1) repeat"/>
    <property type="match status" value="2"/>
</dbReference>
<dbReference type="AlphaFoldDB" id="A0A1B6E796"/>
<dbReference type="PROSITE" id="PS50092">
    <property type="entry name" value="TSP1"/>
    <property type="match status" value="2"/>
</dbReference>
<dbReference type="FunFam" id="2.20.100.10:FF:000026">
    <property type="entry name" value="Spondin 1"/>
    <property type="match status" value="1"/>
</dbReference>
<evidence type="ECO:0000313" key="5">
    <source>
        <dbReference type="EMBL" id="JAS33810.1"/>
    </source>
</evidence>
<proteinExistence type="predicted"/>
<dbReference type="SUPFAM" id="SSF82895">
    <property type="entry name" value="TSP-1 type 1 repeat"/>
    <property type="match status" value="2"/>
</dbReference>
<evidence type="ECO:0000259" key="4">
    <source>
        <dbReference type="Pfam" id="PF19028"/>
    </source>
</evidence>
<feature type="non-terminal residue" evidence="5">
    <location>
        <position position="1"/>
    </location>
</feature>
<feature type="domain" description="Spondin-like TSP1" evidence="4">
    <location>
        <begin position="77"/>
        <end position="129"/>
    </location>
</feature>
<keyword evidence="2" id="KW-1015">Disulfide bond</keyword>
<evidence type="ECO:0000256" key="2">
    <source>
        <dbReference type="ARBA" id="ARBA00023157"/>
    </source>
</evidence>
<dbReference type="InterPro" id="IPR000884">
    <property type="entry name" value="TSP1_rpt"/>
</dbReference>
<protein>
    <recommendedName>
        <fullName evidence="4">Spondin-like TSP1 domain-containing protein</fullName>
    </recommendedName>
</protein>
<sequence length="203" mass="23419">RFDSEEECLRICRPLRDELHSKRSSQLQNYDISAPARESFNVDIQDTNCDTESTDLETTTSNILALELKLNSSPIDCKLTKWSVWSDCSATCGFGYKHKYRTIKVHPQNGGKACATKLTRSKKCHIRDCSLDYEEESNGNQYVNRENTGCVYMNWSSWSHCTATCGLESFRQKTRVVDRSQSLPEELCNDRVRREQCRVKLCH</sequence>